<feature type="compositionally biased region" description="Acidic residues" evidence="6">
    <location>
        <begin position="1277"/>
        <end position="1295"/>
    </location>
</feature>
<dbReference type="GO" id="GO:0043005">
    <property type="term" value="C:neuron projection"/>
    <property type="evidence" value="ECO:0007669"/>
    <property type="project" value="UniProtKB-ARBA"/>
</dbReference>
<feature type="region of interest" description="Disordered" evidence="6">
    <location>
        <begin position="1683"/>
        <end position="1733"/>
    </location>
</feature>
<feature type="compositionally biased region" description="Acidic residues" evidence="6">
    <location>
        <begin position="1715"/>
        <end position="1724"/>
    </location>
</feature>
<feature type="compositionally biased region" description="Polar residues" evidence="6">
    <location>
        <begin position="1938"/>
        <end position="1950"/>
    </location>
</feature>
<dbReference type="PANTHER" id="PTHR23005:SF4">
    <property type="entry name" value="OXYGEN-REGULATED PROTEIN 1"/>
    <property type="match status" value="1"/>
</dbReference>
<feature type="compositionally biased region" description="Acidic residues" evidence="6">
    <location>
        <begin position="1302"/>
        <end position="1327"/>
    </location>
</feature>
<evidence type="ECO:0000256" key="3">
    <source>
        <dbReference type="ARBA" id="ARBA00022490"/>
    </source>
</evidence>
<dbReference type="Pfam" id="PF03607">
    <property type="entry name" value="DCX"/>
    <property type="match status" value="2"/>
</dbReference>
<feature type="compositionally biased region" description="Polar residues" evidence="6">
    <location>
        <begin position="272"/>
        <end position="281"/>
    </location>
</feature>
<feature type="domain" description="Doublecortin" evidence="7">
    <location>
        <begin position="22"/>
        <end position="104"/>
    </location>
</feature>
<feature type="region of interest" description="Disordered" evidence="6">
    <location>
        <begin position="1151"/>
        <end position="1196"/>
    </location>
</feature>
<feature type="compositionally biased region" description="Low complexity" evidence="6">
    <location>
        <begin position="1374"/>
        <end position="1384"/>
    </location>
</feature>
<evidence type="ECO:0000256" key="1">
    <source>
        <dbReference type="ARBA" id="ARBA00004316"/>
    </source>
</evidence>
<feature type="region of interest" description="Disordered" evidence="6">
    <location>
        <begin position="357"/>
        <end position="376"/>
    </location>
</feature>
<dbReference type="FunFam" id="3.10.20.230:FF:000006">
    <property type="entry name" value="Oxygen-regulated protein 1"/>
    <property type="match status" value="1"/>
</dbReference>
<evidence type="ECO:0000256" key="2">
    <source>
        <dbReference type="ARBA" id="ARBA00004496"/>
    </source>
</evidence>
<dbReference type="SMART" id="SM00537">
    <property type="entry name" value="DCX"/>
    <property type="match status" value="2"/>
</dbReference>
<dbReference type="InterPro" id="IPR003533">
    <property type="entry name" value="Doublecortin_dom"/>
</dbReference>
<evidence type="ECO:0000256" key="5">
    <source>
        <dbReference type="ARBA" id="ARBA00023273"/>
    </source>
</evidence>
<dbReference type="GO" id="GO:0060041">
    <property type="term" value="P:retina development in camera-type eye"/>
    <property type="evidence" value="ECO:0007669"/>
    <property type="project" value="TreeGrafter"/>
</dbReference>
<sequence length="1973" mass="220127">EPLGRTIPSQFTQPAPDPSASKRLCFYKSGDYTFSGHRLVVNARTFKTFDALLDALSKKVPLPFGVRTITTPRGTHLVKALDDLHDGGSYVCSDQKRVKPLNLEEVNRRQVPWNTTRSTKITERVAVRTPKRLLVIKNKDPTLRRTIVLQRRTAPTFDALLDYLSQILQFPVLKLYSTDGRRVDGLAALILCSGVLVAAGSEPFRLGSYTFSGLGQIAPAPYGENPVEPLMIQSRVCKNKNNFFSCCAIMSINFSLSSERYIINQINKSQNGSLAGGNHQNQPKKNHQLSNHHASMEAYNTERIDTGHCACIIPQDDDIEKSFRINQDGSMTVEMKVHLTIKEEEVLHWTTTLSRSSTSNKRNCASYSESEHNSPDVNNVVGKASCSVSDAEAKEDNCLGGGRKEVGFNGYSSGASENTKNSLKRSSTPGPRHINKKVSVESMKMVSKSGIQENTLGHYSYMETTADGETMEGYCVVQHSSSSGSSKPIPIPRKTASAGTRDKHSKSSIRSSGVAEVLQIQNNGMESLGCYDNYFANEDYSVDSVPLDGSATAPTRQHASDSAPSSRNDCDIDCSWQPPTAGSQQRQKEEMLSLSSEPTPLTCEKTNNMSSQSLPQESLKKDNNPRRTKRKTTRSARNQKSSTSTSSTDMKQRENKANSSKNIKVSSFGKLGSDAIARKNGYNSSESTKRSKEEKKVEQIQSKKSIQDKKLPKESTLSFRSEPMKRTPSERQNLNKAPARENGYNVNTPSARPQMKKNMTEFLQTNKANTLGKKKTMKPKFLTETTTPTLRKPLELADSVSMPLLNPLDNPSPDEVHQYVENWLEQANPDPVPYTEGDDETESRTKVVFQIGGDTESDEKNGHQTNLDENHLSFGNAVKKSTSCLSVPLSHAEMSTSLQNNEWKTRGLCVSMPTFRVDPVHHENRLRSHQSVEAIGPENYESTSSNILSPKLKIQPVLKQLCSSIQFIRRASAADTTSNLEKSNSLPDFPTQVASVFGSSCKALFSFLSVMTLRDSFGEGDGSPSKTTSEAKLMMESLQKISTIDDEEEQRASLTDLRGRASSQFRERWKDFVTLRERLESEPLSPRFSETEFALDVISEVGDAFEDQQLGINELMEELNMTPELRAEIVATIQQTKSFYPVEESTFIETEKNMSDSEEDVEQFLKESKSETTLSEDHDSIDEGVNRRTSDGDPIKMNHMISAYNQELDACDAQTEEEEPIKEKEAEEEEKVQEVYSDTNEIEGRAEADGGTEEDLMSHEEEQQDESETDRESAEKVEEELSEGEEEVGEEEEETTGASIVEDTDEREGAENTEEENKMEEEEEIIEGNDVGSDHFSEEEEEAATESGEGKKDVENNLQEEKDDEEEEEEEVNVIENTDNVVEVQAHLSVAKDVKEEDNEESDRETHVPEKQEEEEEIQEVDEKEEKVDEEVIEVDELEKVEEEDNAVSEEDNKPVEKKQDEEHEDGEEESSDDSFCKGTTEAKEESTDDKEAADESEIEGNMTAEQPLEVDEKENNEKELNEEESQLNEAEEDVDSPSVDNEEQSLQQVIRNCEEAHVESKSFSEKDSLSDSNEEPSLQQSIRNCEETKVESKSFSFEDQCEDEKVNGIEVVNEEQSDEGEGNTVHPVEISQELLDFVNHALRSSSLLFTYDSQGNLRLEPDTERMLRIQKTAHLKNRQDSLYGSKCLPSPYTSDLSDYRPETSESRGCKSQESEDIISESGEEPSFLADSPHKMEQVTSRVLDLGNAGSLSSKDSVNKTLKEVMSLHSAASTSKTPGKESADGVLIDQGRWLLKENHLIRKSPPASLSMYANLDSISTDASQENNGEDSPSYLKTQHSPLVALSSSELEEMARPQTPKCTYFNMPHGSDSDPFLDDCSVKSGKKHSRGVNGRNFKVSPIVDTSKTWANKNGSMSSFASVEFRISDRKVHPEGEHSAVSQVRRTSSGEESTVRSRDTLNALRVRCGQYCPIL</sequence>
<evidence type="ECO:0000256" key="6">
    <source>
        <dbReference type="SAM" id="MobiDB-lite"/>
    </source>
</evidence>
<keyword evidence="3" id="KW-0963">Cytoplasm</keyword>
<feature type="compositionally biased region" description="Polar residues" evidence="6">
    <location>
        <begin position="357"/>
        <end position="368"/>
    </location>
</feature>
<dbReference type="PANTHER" id="PTHR23005">
    <property type="entry name" value="RETINITIS PIGMENTOSA 1 PROTEIN"/>
    <property type="match status" value="1"/>
</dbReference>
<comment type="subcellular location">
    <subcellularLocation>
        <location evidence="1">Cell projection</location>
    </subcellularLocation>
    <subcellularLocation>
        <location evidence="2">Cytoplasm</location>
    </subcellularLocation>
</comment>
<accession>A0A8C5I9J1</accession>
<dbReference type="Ensembl" id="ENSGWIT00000060542.1">
    <property type="protein sequence ID" value="ENSGWIP00000056261.1"/>
    <property type="gene ID" value="ENSGWIG00000026682.1"/>
</dbReference>
<feature type="compositionally biased region" description="Acidic residues" evidence="6">
    <location>
        <begin position="1521"/>
        <end position="1544"/>
    </location>
</feature>
<reference evidence="8" key="3">
    <citation type="submission" date="2025-09" db="UniProtKB">
        <authorList>
            <consortium name="Ensembl"/>
        </authorList>
    </citation>
    <scope>IDENTIFICATION</scope>
</reference>
<feature type="compositionally biased region" description="Basic and acidic residues" evidence="6">
    <location>
        <begin position="1184"/>
        <end position="1196"/>
    </location>
</feature>
<feature type="region of interest" description="Disordered" evidence="6">
    <location>
        <begin position="410"/>
        <end position="434"/>
    </location>
</feature>
<organism evidence="8 9">
    <name type="scientific">Gouania willdenowi</name>
    <name type="common">Blunt-snouted clingfish</name>
    <name type="synonym">Lepadogaster willdenowi</name>
    <dbReference type="NCBI Taxonomy" id="441366"/>
    <lineage>
        <taxon>Eukaryota</taxon>
        <taxon>Metazoa</taxon>
        <taxon>Chordata</taxon>
        <taxon>Craniata</taxon>
        <taxon>Vertebrata</taxon>
        <taxon>Euteleostomi</taxon>
        <taxon>Actinopterygii</taxon>
        <taxon>Neopterygii</taxon>
        <taxon>Teleostei</taxon>
        <taxon>Neoteleostei</taxon>
        <taxon>Acanthomorphata</taxon>
        <taxon>Ovalentaria</taxon>
        <taxon>Blenniimorphae</taxon>
        <taxon>Blenniiformes</taxon>
        <taxon>Gobiesocoidei</taxon>
        <taxon>Gobiesocidae</taxon>
        <taxon>Gobiesocinae</taxon>
        <taxon>Gouania</taxon>
    </lineage>
</organism>
<dbReference type="GO" id="GO:0005930">
    <property type="term" value="C:axoneme"/>
    <property type="evidence" value="ECO:0007669"/>
    <property type="project" value="TreeGrafter"/>
</dbReference>
<feature type="compositionally biased region" description="Polar residues" evidence="6">
    <location>
        <begin position="552"/>
        <end position="567"/>
    </location>
</feature>
<gene>
    <name evidence="8" type="primary">rp1</name>
</gene>
<feature type="compositionally biased region" description="Basic and acidic residues" evidence="6">
    <location>
        <begin position="1553"/>
        <end position="1570"/>
    </location>
</feature>
<evidence type="ECO:0000256" key="4">
    <source>
        <dbReference type="ARBA" id="ARBA00022737"/>
    </source>
</evidence>
<feature type="region of interest" description="Disordered" evidence="6">
    <location>
        <begin position="272"/>
        <end position="291"/>
    </location>
</feature>
<dbReference type="InterPro" id="IPR036572">
    <property type="entry name" value="Doublecortin_dom_sf"/>
</dbReference>
<evidence type="ECO:0000313" key="9">
    <source>
        <dbReference type="Proteomes" id="UP000694680"/>
    </source>
</evidence>
<feature type="compositionally biased region" description="Basic and acidic residues" evidence="6">
    <location>
        <begin position="1698"/>
        <end position="1714"/>
    </location>
</feature>
<feature type="compositionally biased region" description="Polar residues" evidence="6">
    <location>
        <begin position="593"/>
        <end position="616"/>
    </location>
</feature>
<dbReference type="Gene3D" id="3.10.20.230">
    <property type="entry name" value="Doublecortin domain"/>
    <property type="match status" value="2"/>
</dbReference>
<dbReference type="Proteomes" id="UP000694680">
    <property type="component" value="Chromosome 17"/>
</dbReference>
<proteinExistence type="predicted"/>
<feature type="compositionally biased region" description="Basic and acidic residues" evidence="6">
    <location>
        <begin position="1451"/>
        <end position="1462"/>
    </location>
</feature>
<feature type="region of interest" description="Disordered" evidence="6">
    <location>
        <begin position="546"/>
        <end position="752"/>
    </location>
</feature>
<feature type="compositionally biased region" description="Acidic residues" evidence="6">
    <location>
        <begin position="1487"/>
        <end position="1499"/>
    </location>
</feature>
<reference evidence="8" key="1">
    <citation type="submission" date="2020-06" db="EMBL/GenBank/DDBJ databases">
        <authorList>
            <consortium name="Wellcome Sanger Institute Data Sharing"/>
        </authorList>
    </citation>
    <scope>NUCLEOTIDE SEQUENCE [LARGE SCALE GENOMIC DNA]</scope>
</reference>
<dbReference type="GO" id="GO:0042461">
    <property type="term" value="P:photoreceptor cell development"/>
    <property type="evidence" value="ECO:0007669"/>
    <property type="project" value="TreeGrafter"/>
</dbReference>
<feature type="compositionally biased region" description="Basic and acidic residues" evidence="6">
    <location>
        <begin position="687"/>
        <end position="698"/>
    </location>
</feature>
<protein>
    <recommendedName>
        <fullName evidence="7">Doublecortin domain-containing protein</fullName>
    </recommendedName>
</protein>
<dbReference type="SUPFAM" id="SSF89837">
    <property type="entry name" value="Doublecortin (DC)"/>
    <property type="match status" value="2"/>
</dbReference>
<name>A0A8C5I9J1_GOUWI</name>
<keyword evidence="9" id="KW-1185">Reference proteome</keyword>
<reference evidence="8" key="2">
    <citation type="submission" date="2025-08" db="UniProtKB">
        <authorList>
            <consortium name="Ensembl"/>
        </authorList>
    </citation>
    <scope>IDENTIFICATION</scope>
</reference>
<feature type="region of interest" description="Disordered" evidence="6">
    <location>
        <begin position="1212"/>
        <end position="1602"/>
    </location>
</feature>
<dbReference type="GO" id="GO:0035556">
    <property type="term" value="P:intracellular signal transduction"/>
    <property type="evidence" value="ECO:0007669"/>
    <property type="project" value="InterPro"/>
</dbReference>
<feature type="compositionally biased region" description="Acidic residues" evidence="6">
    <location>
        <begin position="1361"/>
        <end position="1373"/>
    </location>
</feature>
<feature type="domain" description="Doublecortin" evidence="7">
    <location>
        <begin position="131"/>
        <end position="210"/>
    </location>
</feature>
<keyword evidence="4" id="KW-0677">Repeat</keyword>
<dbReference type="PROSITE" id="PS50309">
    <property type="entry name" value="DC"/>
    <property type="match status" value="2"/>
</dbReference>
<evidence type="ECO:0000313" key="8">
    <source>
        <dbReference type="Ensembl" id="ENSGWIP00000056261.1"/>
    </source>
</evidence>
<evidence type="ECO:0000259" key="7">
    <source>
        <dbReference type="PROSITE" id="PS50309"/>
    </source>
</evidence>
<keyword evidence="5" id="KW-0966">Cell projection</keyword>
<feature type="region of interest" description="Disordered" evidence="6">
    <location>
        <begin position="479"/>
        <end position="512"/>
    </location>
</feature>
<feature type="region of interest" description="Disordered" evidence="6">
    <location>
        <begin position="1929"/>
        <end position="1952"/>
    </location>
</feature>
<feature type="compositionally biased region" description="Acidic residues" evidence="6">
    <location>
        <begin position="1412"/>
        <end position="1450"/>
    </location>
</feature>
<feature type="compositionally biased region" description="Acidic residues" evidence="6">
    <location>
        <begin position="1214"/>
        <end position="1231"/>
    </location>
</feature>
<feature type="compositionally biased region" description="Acidic residues" evidence="6">
    <location>
        <begin position="1463"/>
        <end position="1473"/>
    </location>
</feature>
<dbReference type="GO" id="GO:0035082">
    <property type="term" value="P:axoneme assembly"/>
    <property type="evidence" value="ECO:0007669"/>
    <property type="project" value="TreeGrafter"/>
</dbReference>
<feature type="compositionally biased region" description="Polar residues" evidence="6">
    <location>
        <begin position="410"/>
        <end position="429"/>
    </location>
</feature>
<feature type="compositionally biased region" description="Basic and acidic residues" evidence="6">
    <location>
        <begin position="1163"/>
        <end position="1178"/>
    </location>
</feature>